<dbReference type="PANTHER" id="PTHR28083:SF1">
    <property type="entry name" value="GOOD FOR FULL DBP5 ACTIVITY PROTEIN 2"/>
    <property type="match status" value="1"/>
</dbReference>
<dbReference type="InterPro" id="IPR040151">
    <property type="entry name" value="Gfd2/YDR514C-like"/>
</dbReference>
<proteinExistence type="predicted"/>
<feature type="domain" description="Gfd2/YDR514C-like C-terminal" evidence="1">
    <location>
        <begin position="64"/>
        <end position="248"/>
    </location>
</feature>
<dbReference type="GO" id="GO:0005634">
    <property type="term" value="C:nucleus"/>
    <property type="evidence" value="ECO:0007669"/>
    <property type="project" value="TreeGrafter"/>
</dbReference>
<dbReference type="PANTHER" id="PTHR28083">
    <property type="entry name" value="GOOD FOR FULL DBP5 ACTIVITY PROTEIN 2"/>
    <property type="match status" value="1"/>
</dbReference>
<accession>A0A6A5JY14</accession>
<evidence type="ECO:0000259" key="1">
    <source>
        <dbReference type="Pfam" id="PF21762"/>
    </source>
</evidence>
<keyword evidence="3" id="KW-1185">Reference proteome</keyword>
<dbReference type="EMBL" id="ML975539">
    <property type="protein sequence ID" value="KAF1828496.1"/>
    <property type="molecule type" value="Genomic_DNA"/>
</dbReference>
<dbReference type="AlphaFoldDB" id="A0A6A5JY14"/>
<dbReference type="Proteomes" id="UP000800040">
    <property type="component" value="Unassembled WGS sequence"/>
</dbReference>
<protein>
    <recommendedName>
        <fullName evidence="1">Gfd2/YDR514C-like C-terminal domain-containing protein</fullName>
    </recommendedName>
</protein>
<dbReference type="InterPro" id="IPR048519">
    <property type="entry name" value="Gfd2/YDR514C-like_C"/>
</dbReference>
<evidence type="ECO:0000313" key="2">
    <source>
        <dbReference type="EMBL" id="KAF1828496.1"/>
    </source>
</evidence>
<dbReference type="Pfam" id="PF21762">
    <property type="entry name" value="DEDDh_C"/>
    <property type="match status" value="1"/>
</dbReference>
<dbReference type="OrthoDB" id="5953249at2759"/>
<reference evidence="2" key="1">
    <citation type="submission" date="2020-01" db="EMBL/GenBank/DDBJ databases">
        <authorList>
            <consortium name="DOE Joint Genome Institute"/>
            <person name="Haridas S."/>
            <person name="Albert R."/>
            <person name="Binder M."/>
            <person name="Bloem J."/>
            <person name="Labutti K."/>
            <person name="Salamov A."/>
            <person name="Andreopoulos B."/>
            <person name="Baker S.E."/>
            <person name="Barry K."/>
            <person name="Bills G."/>
            <person name="Bluhm B.H."/>
            <person name="Cannon C."/>
            <person name="Castanera R."/>
            <person name="Culley D.E."/>
            <person name="Daum C."/>
            <person name="Ezra D."/>
            <person name="Gonzalez J.B."/>
            <person name="Henrissat B."/>
            <person name="Kuo A."/>
            <person name="Liang C."/>
            <person name="Lipzen A."/>
            <person name="Lutzoni F."/>
            <person name="Magnuson J."/>
            <person name="Mondo S."/>
            <person name="Nolan M."/>
            <person name="Ohm R."/>
            <person name="Pangilinan J."/>
            <person name="Park H.-J."/>
            <person name="Ramirez L."/>
            <person name="Alfaro M."/>
            <person name="Sun H."/>
            <person name="Tritt A."/>
            <person name="Yoshinaga Y."/>
            <person name="Zwiers L.-H."/>
            <person name="Turgeon B.G."/>
            <person name="Goodwin S.B."/>
            <person name="Spatafora J.W."/>
            <person name="Crous P.W."/>
            <person name="Grigoriev I.V."/>
        </authorList>
    </citation>
    <scope>NUCLEOTIDE SEQUENCE</scope>
    <source>
        <strain evidence="2">P77</strain>
    </source>
</reference>
<name>A0A6A5JY14_9PLEO</name>
<gene>
    <name evidence="2" type="ORF">BDW02DRAFT_562934</name>
</gene>
<organism evidence="2 3">
    <name type="scientific">Decorospora gaudefroyi</name>
    <dbReference type="NCBI Taxonomy" id="184978"/>
    <lineage>
        <taxon>Eukaryota</taxon>
        <taxon>Fungi</taxon>
        <taxon>Dikarya</taxon>
        <taxon>Ascomycota</taxon>
        <taxon>Pezizomycotina</taxon>
        <taxon>Dothideomycetes</taxon>
        <taxon>Pleosporomycetidae</taxon>
        <taxon>Pleosporales</taxon>
        <taxon>Pleosporineae</taxon>
        <taxon>Pleosporaceae</taxon>
        <taxon>Decorospora</taxon>
    </lineage>
</organism>
<sequence length="328" mass="36561">MSNELLSTSQEVTSPAEVSAYFRGLEQTEIMEYCLGFDKPNAPSFAEHVLLIALACGGIDGNLPTILDLGLHTIQREDVRQRLSNPGPHSANVLRSIAYHHLRLEKTARHANRLPNPLDAESNRFGVTRFVNGSEAKVLFEDSLCSPIQQTAQQFEDLEPLQFCPIVLLSHNTLQFRILHDTLSLHPTTWQHVVATITTERIAHEQGFDWRGGPLSLSQLTQDLKIEYPSPQSAADNAAYTILAAVQMVMRSKIPLAKESLQSVVNVTMLHSQSTDPTWGDENFCTHCGMHDHRRRTCLFTEAVICMKCVAIGMGAMMYTHIEGGCPW</sequence>
<evidence type="ECO:0000313" key="3">
    <source>
        <dbReference type="Proteomes" id="UP000800040"/>
    </source>
</evidence>